<protein>
    <recommendedName>
        <fullName evidence="5">Protein kinase domain-containing protein</fullName>
    </recommendedName>
</protein>
<evidence type="ECO:0000256" key="4">
    <source>
        <dbReference type="SAM" id="MobiDB-lite"/>
    </source>
</evidence>
<dbReference type="AlphaFoldDB" id="A0AAD2CZS1"/>
<dbReference type="GO" id="GO:0005524">
    <property type="term" value="F:ATP binding"/>
    <property type="evidence" value="ECO:0007669"/>
    <property type="project" value="UniProtKB-UniRule"/>
</dbReference>
<gene>
    <name evidence="6" type="ORF">CYCCA115_LOCUS8933</name>
</gene>
<dbReference type="FunFam" id="1.10.510.10:FF:000571">
    <property type="entry name" value="Maternal embryonic leucine zipper kinase"/>
    <property type="match status" value="3"/>
</dbReference>
<dbReference type="Gene3D" id="3.30.200.20">
    <property type="entry name" value="Phosphorylase Kinase, domain 1"/>
    <property type="match status" value="1"/>
</dbReference>
<accession>A0AAD2CZS1</accession>
<name>A0AAD2CZS1_9STRA</name>
<dbReference type="CDD" id="cd05117">
    <property type="entry name" value="STKc_CAMK"/>
    <property type="match status" value="3"/>
</dbReference>
<feature type="domain" description="Protein kinase" evidence="5">
    <location>
        <begin position="600"/>
        <end position="859"/>
    </location>
</feature>
<keyword evidence="7" id="KW-1185">Reference proteome</keyword>
<sequence>MGCGQSKQDDAIAANFFDGAKESQSAQLQKDSTRSGELKSNTPQNSARSSQQKDSARSAAAAASQPSSDDPQQIPQSPRQNSQSHIEQPLSPRSPKVPSREASSQRGSSQGSLMKSPSGIKSGRKSEFVAPPSSTSFYNNPAVTAQTTDKPSPPAPAAVPAPPLPSKGQDPPAAPPSPPETTSAPPAAAPAPAPALKNKNTEKPKTGPGGAPRGNFKPQPTILDDDDFSVAPSLDTAMRSVSGRKFGDVYKRGKKLGYGAFADVFIGIHKPTGKQYAIKQVNRSKMMWGQRDALKDEIDNMKMVRAGPNIVQLYEVFEEKTFSYLVTELMTGGELFDRIIEKKTFTEEEARSCCQCVLSALEYMHNQRVAHRDLKPENLLLASRESLLPVKLADFGFAKAVAKKNGCRTLCGTPGYLAPEILERWPAYDVKCDIWSVGVILFLLLGGYLPFDADDEQLVFDRTRNGQYDFRPKFWRHISNGAKDLVSQCLTINPNKRASATSALQHGWMSVGGSELATHQVDVGKLKVMVQARRKMKAAVKTLVAANRFQQLNDDFTVYMEKRRGESIVSHFSYMTSSTRTGHKRYVEDSPSGKPFTNFFLLGEKLGEGEHSYIYRATRKQTQQSYAVKHVDLLPLDDESKQTIRDEVKALRLLRGGPHIVRLFDVFQEPESVYFVFEEMTGGNLLSRIVEKEVYTEREAQQVCKIAFTAINYCHMKKVAHRDVKPENFLLVQEGDDTSVKLADFAFAKRCARENSLLTLCGTAQYVAPEILDDNSAGYDERCDNWSLGVFTFVLLGGYPPFEGITGDLANEIKTADYNFHDEYWTEVSSSAKDMIRSLLVVDPKKRTTAADALACEWMASEEEQLVLRDLSKVQSQMLDKLGPKNKVKMAVQTIIARNKFMSIAGMKKDLQISSRHSVDQSILEEDESFDNNYTWGEQIGIGTFSAVHEVTSKESGKLYAAKKVTRKDLHPSDAVALHDEIAALRKVAGSEHVVKLYDVYDEPDNTVMVLEIMGGGDLIDRIIEKRHYTEYDAKEVSRKLIMGVAHCHKFKIANRNLKPESLLLKAGSDTDVKISDFGYAKTVTYPNSLRTQCGTEGYVAPEILEHRPAYDIACDMWSVGVVIYIVLGGYRPFRGEGEEVMKQIRYGEYKFHKRYWSHVSKDAKSLIQQMLTIDPRERITAEEALTSKWVTAEESTLNTVELSGNMEDLKNLRSAKSKLRSAVKMVMATKKLQSLSGFRSHQDF</sequence>
<feature type="region of interest" description="Disordered" evidence="4">
    <location>
        <begin position="15"/>
        <end position="229"/>
    </location>
</feature>
<evidence type="ECO:0000259" key="5">
    <source>
        <dbReference type="PROSITE" id="PS50011"/>
    </source>
</evidence>
<evidence type="ECO:0000256" key="1">
    <source>
        <dbReference type="ARBA" id="ARBA00022741"/>
    </source>
</evidence>
<evidence type="ECO:0000256" key="2">
    <source>
        <dbReference type="ARBA" id="ARBA00022840"/>
    </source>
</evidence>
<dbReference type="InterPro" id="IPR008271">
    <property type="entry name" value="Ser/Thr_kinase_AS"/>
</dbReference>
<evidence type="ECO:0000313" key="7">
    <source>
        <dbReference type="Proteomes" id="UP001295423"/>
    </source>
</evidence>
<dbReference type="InterPro" id="IPR000719">
    <property type="entry name" value="Prot_kinase_dom"/>
</dbReference>
<feature type="compositionally biased region" description="Low complexity" evidence="4">
    <location>
        <begin position="46"/>
        <end position="80"/>
    </location>
</feature>
<feature type="binding site" evidence="3">
    <location>
        <position position="279"/>
    </location>
    <ligand>
        <name>ATP</name>
        <dbReference type="ChEBI" id="CHEBI:30616"/>
    </ligand>
</feature>
<keyword evidence="1 3" id="KW-0547">Nucleotide-binding</keyword>
<feature type="domain" description="Protein kinase" evidence="5">
    <location>
        <begin position="934"/>
        <end position="1191"/>
    </location>
</feature>
<comment type="caution">
    <text evidence="6">The sequence shown here is derived from an EMBL/GenBank/DDBJ whole genome shotgun (WGS) entry which is preliminary data.</text>
</comment>
<dbReference type="EMBL" id="CAKOGP040001224">
    <property type="protein sequence ID" value="CAJ1944529.1"/>
    <property type="molecule type" value="Genomic_DNA"/>
</dbReference>
<feature type="compositionally biased region" description="Polar residues" evidence="4">
    <location>
        <begin position="132"/>
        <end position="150"/>
    </location>
</feature>
<evidence type="ECO:0000256" key="3">
    <source>
        <dbReference type="PROSITE-ProRule" id="PRU10141"/>
    </source>
</evidence>
<proteinExistence type="predicted"/>
<dbReference type="PROSITE" id="PS00107">
    <property type="entry name" value="PROTEIN_KINASE_ATP"/>
    <property type="match status" value="3"/>
</dbReference>
<dbReference type="SMART" id="SM00220">
    <property type="entry name" value="S_TKc"/>
    <property type="match status" value="3"/>
</dbReference>
<dbReference type="Pfam" id="PF00069">
    <property type="entry name" value="Pkinase"/>
    <property type="match status" value="3"/>
</dbReference>
<feature type="compositionally biased region" description="Polar residues" evidence="4">
    <location>
        <begin position="101"/>
        <end position="115"/>
    </location>
</feature>
<feature type="binding site" evidence="3">
    <location>
        <position position="964"/>
    </location>
    <ligand>
        <name>ATP</name>
        <dbReference type="ChEBI" id="CHEBI:30616"/>
    </ligand>
</feature>
<dbReference type="GO" id="GO:0004672">
    <property type="term" value="F:protein kinase activity"/>
    <property type="evidence" value="ECO:0007669"/>
    <property type="project" value="InterPro"/>
</dbReference>
<organism evidence="6 7">
    <name type="scientific">Cylindrotheca closterium</name>
    <dbReference type="NCBI Taxonomy" id="2856"/>
    <lineage>
        <taxon>Eukaryota</taxon>
        <taxon>Sar</taxon>
        <taxon>Stramenopiles</taxon>
        <taxon>Ochrophyta</taxon>
        <taxon>Bacillariophyta</taxon>
        <taxon>Bacillariophyceae</taxon>
        <taxon>Bacillariophycidae</taxon>
        <taxon>Bacillariales</taxon>
        <taxon>Bacillariaceae</taxon>
        <taxon>Cylindrotheca</taxon>
    </lineage>
</organism>
<dbReference type="Proteomes" id="UP001295423">
    <property type="component" value="Unassembled WGS sequence"/>
</dbReference>
<feature type="domain" description="Protein kinase" evidence="5">
    <location>
        <begin position="250"/>
        <end position="509"/>
    </location>
</feature>
<reference evidence="6" key="1">
    <citation type="submission" date="2023-08" db="EMBL/GenBank/DDBJ databases">
        <authorList>
            <person name="Audoor S."/>
            <person name="Bilcke G."/>
        </authorList>
    </citation>
    <scope>NUCLEOTIDE SEQUENCE</scope>
</reference>
<dbReference type="PROSITE" id="PS50011">
    <property type="entry name" value="PROTEIN_KINASE_DOM"/>
    <property type="match status" value="3"/>
</dbReference>
<dbReference type="PANTHER" id="PTHR24347">
    <property type="entry name" value="SERINE/THREONINE-PROTEIN KINASE"/>
    <property type="match status" value="1"/>
</dbReference>
<dbReference type="PROSITE" id="PS00108">
    <property type="entry name" value="PROTEIN_KINASE_ST"/>
    <property type="match status" value="2"/>
</dbReference>
<feature type="binding site" evidence="3">
    <location>
        <position position="629"/>
    </location>
    <ligand>
        <name>ATP</name>
        <dbReference type="ChEBI" id="CHEBI:30616"/>
    </ligand>
</feature>
<evidence type="ECO:0000313" key="6">
    <source>
        <dbReference type="EMBL" id="CAJ1944529.1"/>
    </source>
</evidence>
<dbReference type="SUPFAM" id="SSF56112">
    <property type="entry name" value="Protein kinase-like (PK-like)"/>
    <property type="match status" value="3"/>
</dbReference>
<keyword evidence="2 3" id="KW-0067">ATP-binding</keyword>
<dbReference type="InterPro" id="IPR017441">
    <property type="entry name" value="Protein_kinase_ATP_BS"/>
</dbReference>
<feature type="compositionally biased region" description="Pro residues" evidence="4">
    <location>
        <begin position="151"/>
        <end position="165"/>
    </location>
</feature>
<dbReference type="InterPro" id="IPR011009">
    <property type="entry name" value="Kinase-like_dom_sf"/>
</dbReference>
<dbReference type="Gene3D" id="1.10.510.10">
    <property type="entry name" value="Transferase(Phosphotransferase) domain 1"/>
    <property type="match status" value="3"/>
</dbReference>